<feature type="domain" description="Transposase InsH N-terminal" evidence="2">
    <location>
        <begin position="2"/>
        <end position="95"/>
    </location>
</feature>
<dbReference type="GO" id="GO:0003677">
    <property type="term" value="F:DNA binding"/>
    <property type="evidence" value="ECO:0007669"/>
    <property type="project" value="InterPro"/>
</dbReference>
<dbReference type="EMBL" id="VSSQ01002099">
    <property type="protein sequence ID" value="MPM13302.1"/>
    <property type="molecule type" value="Genomic_DNA"/>
</dbReference>
<evidence type="ECO:0000259" key="2">
    <source>
        <dbReference type="Pfam" id="PF05598"/>
    </source>
</evidence>
<comment type="caution">
    <text evidence="3">The sequence shown here is derived from an EMBL/GenBank/DDBJ whole genome shotgun (WGS) entry which is preliminary data.</text>
</comment>
<dbReference type="InterPro" id="IPR002559">
    <property type="entry name" value="Transposase_11"/>
</dbReference>
<dbReference type="GO" id="GO:0004803">
    <property type="term" value="F:transposase activity"/>
    <property type="evidence" value="ECO:0007669"/>
    <property type="project" value="InterPro"/>
</dbReference>
<dbReference type="NCBIfam" id="NF033551">
    <property type="entry name" value="transpos_IS1182"/>
    <property type="match status" value="1"/>
</dbReference>
<dbReference type="InterPro" id="IPR008490">
    <property type="entry name" value="Transposase_InsH_N"/>
</dbReference>
<dbReference type="Pfam" id="PF05598">
    <property type="entry name" value="DUF772"/>
    <property type="match status" value="1"/>
</dbReference>
<name>A0A644XAS0_9ZZZZ</name>
<proteinExistence type="predicted"/>
<gene>
    <name evidence="3" type="ORF">SDC9_59658</name>
</gene>
<accession>A0A644XAS0</accession>
<dbReference type="GO" id="GO:0006313">
    <property type="term" value="P:DNA transposition"/>
    <property type="evidence" value="ECO:0007669"/>
    <property type="project" value="InterPro"/>
</dbReference>
<evidence type="ECO:0000313" key="3">
    <source>
        <dbReference type="EMBL" id="MPM13302.1"/>
    </source>
</evidence>
<sequence>MCLDDMLSDDAEVRALEIIIDKMDICSLGFTHCETKQTGRMAYDPADMFKIYAYSYFNGIRSSRKIERECHRNIELMWLIGGLKPDFKTIADFRKDNKQPIKAAFQKFSIICCELGLVGKEIIAVDGSKFRASNSRLKYHSEKKIEEKIKHHAEMADMYMELLDACDRGEDVQPKLTREEILGKINKVNKRLVELCTLQEKVSKNGTLYETDGDSRMMKTNNNGCDICHNVQIAVDDKTHLVVAVDVTSQPVDKEQLYNMASQAKGNLEIDEITVVADKGYYSSRQFMLCETDGIKPIVSCAKQDFHVKDKQYSKERFQYHNGGYICPAGETLIPFCKAKDNCIKYANPSACKGCSEKANCTTGEYRMVQDRPFSEFARKVDKRTKEQMDTYHLRKQVVEHPFGTIKRAFGFSYFLTRGTENVRTESLLHFLVYNMKRAINMVGIQGLRAASQG</sequence>
<dbReference type="PANTHER" id="PTHR33408">
    <property type="entry name" value="TRANSPOSASE"/>
    <property type="match status" value="1"/>
</dbReference>
<dbReference type="AlphaFoldDB" id="A0A644XAS0"/>
<organism evidence="3">
    <name type="scientific">bioreactor metagenome</name>
    <dbReference type="NCBI Taxonomy" id="1076179"/>
    <lineage>
        <taxon>unclassified sequences</taxon>
        <taxon>metagenomes</taxon>
        <taxon>ecological metagenomes</taxon>
    </lineage>
</organism>
<protein>
    <submittedName>
        <fullName evidence="3">IS1182 family transposase ISPa90</fullName>
    </submittedName>
</protein>
<dbReference type="Pfam" id="PF01609">
    <property type="entry name" value="DDE_Tnp_1"/>
    <property type="match status" value="1"/>
</dbReference>
<reference evidence="3" key="1">
    <citation type="submission" date="2019-08" db="EMBL/GenBank/DDBJ databases">
        <authorList>
            <person name="Kucharzyk K."/>
            <person name="Murdoch R.W."/>
            <person name="Higgins S."/>
            <person name="Loffler F."/>
        </authorList>
    </citation>
    <scope>NUCLEOTIDE SEQUENCE</scope>
</reference>
<evidence type="ECO:0000259" key="1">
    <source>
        <dbReference type="Pfam" id="PF01609"/>
    </source>
</evidence>
<dbReference type="InterPro" id="IPR047629">
    <property type="entry name" value="IS1182_transpos"/>
</dbReference>
<feature type="domain" description="Transposase IS4-like" evidence="1">
    <location>
        <begin position="230"/>
        <end position="436"/>
    </location>
</feature>
<dbReference type="PANTHER" id="PTHR33408:SF2">
    <property type="entry name" value="TRANSPOSASE DDE DOMAIN-CONTAINING PROTEIN"/>
    <property type="match status" value="1"/>
</dbReference>